<gene>
    <name evidence="13" type="ORF">IZO911_LOCUS35986</name>
    <name evidence="14" type="ORF">KXQ929_LOCUS34353</name>
</gene>
<comment type="subcellular location">
    <subcellularLocation>
        <location evidence="1">Membrane</location>
        <topology evidence="1">Single-pass type II membrane protein</topology>
    </subcellularLocation>
</comment>
<comment type="pathway">
    <text evidence="2">Protein modification; protein glycosylation.</text>
</comment>
<evidence type="ECO:0000313" key="15">
    <source>
        <dbReference type="Proteomes" id="UP000663860"/>
    </source>
</evidence>
<evidence type="ECO:0000256" key="6">
    <source>
        <dbReference type="ARBA" id="ARBA00022679"/>
    </source>
</evidence>
<evidence type="ECO:0000313" key="14">
    <source>
        <dbReference type="EMBL" id="CAF4097916.1"/>
    </source>
</evidence>
<evidence type="ECO:0000313" key="13">
    <source>
        <dbReference type="EMBL" id="CAF1336501.1"/>
    </source>
</evidence>
<keyword evidence="6" id="KW-0808">Transferase</keyword>
<evidence type="ECO:0000256" key="7">
    <source>
        <dbReference type="ARBA" id="ARBA00022692"/>
    </source>
</evidence>
<keyword evidence="8" id="KW-0547">Nucleotide-binding</keyword>
<dbReference type="Proteomes" id="UP000663868">
    <property type="component" value="Unassembled WGS sequence"/>
</dbReference>
<dbReference type="Proteomes" id="UP000663860">
    <property type="component" value="Unassembled WGS sequence"/>
</dbReference>
<evidence type="ECO:0000256" key="11">
    <source>
        <dbReference type="ARBA" id="ARBA00023136"/>
    </source>
</evidence>
<evidence type="ECO:0000256" key="2">
    <source>
        <dbReference type="ARBA" id="ARBA00004922"/>
    </source>
</evidence>
<dbReference type="InterPro" id="IPR003378">
    <property type="entry name" value="Fringe-like_glycosylTrfase"/>
</dbReference>
<protein>
    <recommendedName>
        <fullName evidence="4">N-acetylgalactosaminide beta-1,3-galactosyltransferase</fullName>
        <ecNumber evidence="4">2.4.1.122</ecNumber>
    </recommendedName>
</protein>
<dbReference type="Gene3D" id="3.90.550.50">
    <property type="match status" value="1"/>
</dbReference>
<evidence type="ECO:0000256" key="10">
    <source>
        <dbReference type="ARBA" id="ARBA00022989"/>
    </source>
</evidence>
<dbReference type="AlphaFoldDB" id="A0A815GBT4"/>
<dbReference type="GO" id="GO:0016020">
    <property type="term" value="C:membrane"/>
    <property type="evidence" value="ECO:0007669"/>
    <property type="project" value="UniProtKB-SubCell"/>
</dbReference>
<dbReference type="EMBL" id="CAJOBB010004653">
    <property type="protein sequence ID" value="CAF4097916.1"/>
    <property type="molecule type" value="Genomic_DNA"/>
</dbReference>
<dbReference type="EC" id="2.4.1.122" evidence="4"/>
<keyword evidence="11" id="KW-0472">Membrane</keyword>
<evidence type="ECO:0000259" key="12">
    <source>
        <dbReference type="Pfam" id="PF02434"/>
    </source>
</evidence>
<dbReference type="PANTHER" id="PTHR23033">
    <property type="entry name" value="BETA1,3-GALACTOSYLTRANSFERASE"/>
    <property type="match status" value="1"/>
</dbReference>
<keyword evidence="5" id="KW-0328">Glycosyltransferase</keyword>
<comment type="caution">
    <text evidence="13">The sequence shown here is derived from an EMBL/GenBank/DDBJ whole genome shotgun (WGS) entry which is preliminary data.</text>
</comment>
<accession>A0A815GBT4</accession>
<name>A0A815GBT4_9BILA</name>
<evidence type="ECO:0000256" key="8">
    <source>
        <dbReference type="ARBA" id="ARBA00022741"/>
    </source>
</evidence>
<keyword evidence="9" id="KW-0735">Signal-anchor</keyword>
<evidence type="ECO:0000256" key="1">
    <source>
        <dbReference type="ARBA" id="ARBA00004606"/>
    </source>
</evidence>
<keyword evidence="7" id="KW-0812">Transmembrane</keyword>
<evidence type="ECO:0000256" key="5">
    <source>
        <dbReference type="ARBA" id="ARBA00022676"/>
    </source>
</evidence>
<dbReference type="GO" id="GO:0000166">
    <property type="term" value="F:nucleotide binding"/>
    <property type="evidence" value="ECO:0007669"/>
    <property type="project" value="UniProtKB-KW"/>
</dbReference>
<comment type="similarity">
    <text evidence="3">Belongs to the glycosyltransferase 31 family. Beta3-Gal-T subfamily.</text>
</comment>
<dbReference type="PANTHER" id="PTHR23033:SF14">
    <property type="entry name" value="GLYCOPROTEIN-N-ACETYLGALACTOSAMINE 3-BETA-GALACTOSYLTRANSFERASE 1-RELATED"/>
    <property type="match status" value="1"/>
</dbReference>
<reference evidence="13" key="1">
    <citation type="submission" date="2021-02" db="EMBL/GenBank/DDBJ databases">
        <authorList>
            <person name="Nowell W R."/>
        </authorList>
    </citation>
    <scope>NUCLEOTIDE SEQUENCE</scope>
</reference>
<dbReference type="EMBL" id="CAJNOE010000801">
    <property type="protein sequence ID" value="CAF1336501.1"/>
    <property type="molecule type" value="Genomic_DNA"/>
</dbReference>
<sequence>MSESLLAGQSSYGLPLLPVPYTLRGYNHLTSKSVTAFLHIYENSYLNHEWFVKADDDTFIIVEHLRDFLRLKDPSEPITYGYNFKKLVENGYHSGGASYVLSKEALKRLYFAYKSRYKLCKNDGGDEDVEIARCLRTVDVYPGESLDSAGKEMFHPEPFELHFEGIKWLSKYSMNSVKTVSCFLF</sequence>
<proteinExistence type="inferred from homology"/>
<dbReference type="GO" id="GO:0016263">
    <property type="term" value="F:glycoprotein-N-acetylgalactosamine 3-beta-galactosyltransferase activity"/>
    <property type="evidence" value="ECO:0007669"/>
    <property type="project" value="UniProtKB-EC"/>
</dbReference>
<evidence type="ECO:0000256" key="9">
    <source>
        <dbReference type="ARBA" id="ARBA00022968"/>
    </source>
</evidence>
<keyword evidence="10" id="KW-1133">Transmembrane helix</keyword>
<evidence type="ECO:0000256" key="3">
    <source>
        <dbReference type="ARBA" id="ARBA00006462"/>
    </source>
</evidence>
<dbReference type="Pfam" id="PF02434">
    <property type="entry name" value="Fringe"/>
    <property type="match status" value="1"/>
</dbReference>
<organism evidence="13 15">
    <name type="scientific">Adineta steineri</name>
    <dbReference type="NCBI Taxonomy" id="433720"/>
    <lineage>
        <taxon>Eukaryota</taxon>
        <taxon>Metazoa</taxon>
        <taxon>Spiralia</taxon>
        <taxon>Gnathifera</taxon>
        <taxon>Rotifera</taxon>
        <taxon>Eurotatoria</taxon>
        <taxon>Bdelloidea</taxon>
        <taxon>Adinetida</taxon>
        <taxon>Adinetidae</taxon>
        <taxon>Adineta</taxon>
    </lineage>
</organism>
<dbReference type="InterPro" id="IPR026050">
    <property type="entry name" value="C1GALT1/C1GALT1_chp1"/>
</dbReference>
<feature type="domain" description="Fringe-like glycosyltransferase" evidence="12">
    <location>
        <begin position="46"/>
        <end position="137"/>
    </location>
</feature>
<evidence type="ECO:0000256" key="4">
    <source>
        <dbReference type="ARBA" id="ARBA00012557"/>
    </source>
</evidence>